<evidence type="ECO:0000313" key="1">
    <source>
        <dbReference type="EMBL" id="GAA0154977.1"/>
    </source>
</evidence>
<protein>
    <submittedName>
        <fullName evidence="1">Uncharacterized protein</fullName>
    </submittedName>
</protein>
<accession>A0AAV3PYC4</accession>
<dbReference type="EMBL" id="BAABME010002516">
    <property type="protein sequence ID" value="GAA0154977.1"/>
    <property type="molecule type" value="Genomic_DNA"/>
</dbReference>
<gene>
    <name evidence="1" type="ORF">LIER_12809</name>
</gene>
<evidence type="ECO:0000313" key="2">
    <source>
        <dbReference type="Proteomes" id="UP001454036"/>
    </source>
</evidence>
<comment type="caution">
    <text evidence="1">The sequence shown here is derived from an EMBL/GenBank/DDBJ whole genome shotgun (WGS) entry which is preliminary data.</text>
</comment>
<keyword evidence="2" id="KW-1185">Reference proteome</keyword>
<dbReference type="Proteomes" id="UP001454036">
    <property type="component" value="Unassembled WGS sequence"/>
</dbReference>
<sequence>MSPLVLAASIQGKPLILYVVAQEQFVGALLAQENEEGHPLPAEWELCDDLPDEDVMSIEIRPPWKMYVYHMLPYSFTLNNGKAFHNKIIADLCNKFKIKKYHSTMYYP</sequence>
<reference evidence="1 2" key="1">
    <citation type="submission" date="2024-01" db="EMBL/GenBank/DDBJ databases">
        <title>The complete chloroplast genome sequence of Lithospermum erythrorhizon: insights into the phylogenetic relationship among Boraginaceae species and the maternal lineages of purple gromwells.</title>
        <authorList>
            <person name="Okada T."/>
            <person name="Watanabe K."/>
        </authorList>
    </citation>
    <scope>NUCLEOTIDE SEQUENCE [LARGE SCALE GENOMIC DNA]</scope>
</reference>
<name>A0AAV3PYC4_LITER</name>
<proteinExistence type="predicted"/>
<organism evidence="1 2">
    <name type="scientific">Lithospermum erythrorhizon</name>
    <name type="common">Purple gromwell</name>
    <name type="synonym">Lithospermum officinale var. erythrorhizon</name>
    <dbReference type="NCBI Taxonomy" id="34254"/>
    <lineage>
        <taxon>Eukaryota</taxon>
        <taxon>Viridiplantae</taxon>
        <taxon>Streptophyta</taxon>
        <taxon>Embryophyta</taxon>
        <taxon>Tracheophyta</taxon>
        <taxon>Spermatophyta</taxon>
        <taxon>Magnoliopsida</taxon>
        <taxon>eudicotyledons</taxon>
        <taxon>Gunneridae</taxon>
        <taxon>Pentapetalae</taxon>
        <taxon>asterids</taxon>
        <taxon>lamiids</taxon>
        <taxon>Boraginales</taxon>
        <taxon>Boraginaceae</taxon>
        <taxon>Boraginoideae</taxon>
        <taxon>Lithospermeae</taxon>
        <taxon>Lithospermum</taxon>
    </lineage>
</organism>
<dbReference type="AlphaFoldDB" id="A0AAV3PYC4"/>